<comment type="caution">
    <text evidence="3">The sequence shown here is derived from an EMBL/GenBank/DDBJ whole genome shotgun (WGS) entry which is preliminary data.</text>
</comment>
<sequence>MNPPALSTAASNLQADNDKFEQKIDDMLREAEAAHRSWTGIGGDAALARARAEARFGREIAGQVDNVIAAFNSGAARLGSARGALLRSVDGAIADGFAVHDRDWTVKDTRPEPDDEGDRSSRETARANHEASIKANLKTLVREDEQVGFAIDSAIDETTATANDVAAGRTYRPPRSLLGMTPEQIQDLINDPRFREWVHNHQDAAKSLLDPAFDAGLLQNSEFYKKFLRHYWEREALEQAGIDPRGWDHTAGTDANKDNIRKVYEYYGQLFMDHPYMQWAGMANMIGPSFAGGFYDLRTMIKVGEALGWPPELAALKDASPTDLEFFESTLLGMQKKIFMDQASQHEAFLSGGMEEIERMRLAGAINDQSHLAWSRIDEGLATDNQAKIREGNRALLWREQHDIIDSDYQALKSHPITGLAFTYGMTVAGSPSIPGADAFSEVFPYEVTVPAPVGPFGLYGHVDTTITLPDGNIADFDSRWNLIEKDTLPAYLETVDNGSARDIVSSDFAERMNNSRIAEIHRTGIIKLDIRSGEIPLASVGLERSLLGPTIGDPSGSDMLLVLDGPTGREKVFSSTATASVDELMRCVGVVTFWRVAETRAEAFLVLREGVDQWGFSADRIEGWRKSIDSEPDSDGTTVISAGFGRAGLVSEVTLNYQRRGRSVLKYQIHTSPDVRNPTNIASIKSTGYFDSASVLAIRNERARLRREVGAS</sequence>
<dbReference type="STRING" id="1073574.GOARA_053_00480"/>
<evidence type="ECO:0000313" key="3">
    <source>
        <dbReference type="EMBL" id="GAB10221.1"/>
    </source>
</evidence>
<proteinExistence type="predicted"/>
<evidence type="ECO:0000256" key="1">
    <source>
        <dbReference type="SAM" id="Coils"/>
    </source>
</evidence>
<accession>G7H2Z6</accession>
<dbReference type="AlphaFoldDB" id="G7H2Z6"/>
<feature type="coiled-coil region" evidence="1">
    <location>
        <begin position="10"/>
        <end position="37"/>
    </location>
</feature>
<feature type="region of interest" description="Disordered" evidence="2">
    <location>
        <begin position="104"/>
        <end position="130"/>
    </location>
</feature>
<dbReference type="Proteomes" id="UP000035088">
    <property type="component" value="Unassembled WGS sequence"/>
</dbReference>
<name>G7H2Z6_9ACTN</name>
<keyword evidence="4" id="KW-1185">Reference proteome</keyword>
<dbReference type="RefSeq" id="WP_007322296.1">
    <property type="nucleotide sequence ID" value="NZ_BAEE01000053.1"/>
</dbReference>
<dbReference type="EMBL" id="BAEE01000053">
    <property type="protein sequence ID" value="GAB10221.1"/>
    <property type="molecule type" value="Genomic_DNA"/>
</dbReference>
<protein>
    <submittedName>
        <fullName evidence="3">Uncharacterized protein</fullName>
    </submittedName>
</protein>
<keyword evidence="1" id="KW-0175">Coiled coil</keyword>
<reference evidence="3 4" key="1">
    <citation type="submission" date="2011-11" db="EMBL/GenBank/DDBJ databases">
        <title>Whole genome shotgun sequence of Gordonia araii NBRC 100433.</title>
        <authorList>
            <person name="Yoshida Y."/>
            <person name="Hosoyama A."/>
            <person name="Tsuchikane K."/>
            <person name="Katsumata H."/>
            <person name="Yamazaki S."/>
            <person name="Fujita N."/>
        </authorList>
    </citation>
    <scope>NUCLEOTIDE SEQUENCE [LARGE SCALE GENOMIC DNA]</scope>
    <source>
        <strain evidence="3 4">NBRC 100433</strain>
    </source>
</reference>
<evidence type="ECO:0000313" key="4">
    <source>
        <dbReference type="Proteomes" id="UP000035088"/>
    </source>
</evidence>
<gene>
    <name evidence="3" type="ORF">GOARA_053_00480</name>
</gene>
<evidence type="ECO:0000256" key="2">
    <source>
        <dbReference type="SAM" id="MobiDB-lite"/>
    </source>
</evidence>
<organism evidence="3 4">
    <name type="scientific">Gordonia araii NBRC 100433</name>
    <dbReference type="NCBI Taxonomy" id="1073574"/>
    <lineage>
        <taxon>Bacteria</taxon>
        <taxon>Bacillati</taxon>
        <taxon>Actinomycetota</taxon>
        <taxon>Actinomycetes</taxon>
        <taxon>Mycobacteriales</taxon>
        <taxon>Gordoniaceae</taxon>
        <taxon>Gordonia</taxon>
    </lineage>
</organism>